<sequence length="559" mass="59802">MRYGLSGGWEWDYGGRAMKRRDFIRSAIIGSGIVMNQSSFAQQAASESRAGDVNRKRVPSFELDEVMIGELQSGMAKGKWSAVSLTKKYLTRIQMIDRRGPKLNAVIELNPEALAIASALDKERKSKGPRGPLHGIPVLIKDNIDTHDKMMTTAGSLALAGSIAPKDAFMVQKLREAGAVILGKTNLSEWANFRSSHATSGWSGRGGLTLCPYALDRNPSGSSSGSGVAVAANLCAVAVGTETDGSVLSPASYNGLVGIKPTVGLISRCGIIPIAHSQDTAGPMARTVTDAAILLGCLAGPDNCDAATAESAGKVQTDYTQFLKRDGLRGARIGVARKFFGILDEADKLMEGAIAEMKALGAVIVDPADLPTHGQYGEAETEVLLYEFKNDLNAYLANRGANAPVHSLKEIIEFNERNKAKEMPYFGQDLFLKAEAKGPLTEKAYRDALEKNLRLTREEGIDAVMKKHRLDAIVAPTTGPTQLTDLVWGDRDTGGSTTPPAVAGYPSITVPAGQVAGLPVGISFFGKAWSEPKLIELAFAFEQSTKHRRAPKFLRTVDI</sequence>
<dbReference type="SUPFAM" id="SSF75304">
    <property type="entry name" value="Amidase signature (AS) enzymes"/>
    <property type="match status" value="1"/>
</dbReference>
<dbReference type="NCBIfam" id="NF006006">
    <property type="entry name" value="PRK08137.1"/>
    <property type="match status" value="1"/>
</dbReference>
<evidence type="ECO:0000313" key="3">
    <source>
        <dbReference type="Proteomes" id="UP000003688"/>
    </source>
</evidence>
<dbReference type="PANTHER" id="PTHR42678">
    <property type="entry name" value="AMIDASE"/>
    <property type="match status" value="1"/>
</dbReference>
<dbReference type="InterPro" id="IPR023631">
    <property type="entry name" value="Amidase_dom"/>
</dbReference>
<dbReference type="NCBIfam" id="NF005300">
    <property type="entry name" value="PRK06828.1"/>
    <property type="match status" value="1"/>
</dbReference>
<name>B9XKM4_PEDPL</name>
<dbReference type="Pfam" id="PF01425">
    <property type="entry name" value="Amidase"/>
    <property type="match status" value="1"/>
</dbReference>
<comment type="caution">
    <text evidence="2">The sequence shown here is derived from an EMBL/GenBank/DDBJ whole genome shotgun (WGS) entry which is preliminary data.</text>
</comment>
<dbReference type="EMBL" id="ABOX02000025">
    <property type="protein sequence ID" value="EEF59694.1"/>
    <property type="molecule type" value="Genomic_DNA"/>
</dbReference>
<dbReference type="Proteomes" id="UP000003688">
    <property type="component" value="Unassembled WGS sequence"/>
</dbReference>
<dbReference type="STRING" id="320771.Cflav_PD2683"/>
<keyword evidence="3" id="KW-1185">Reference proteome</keyword>
<reference evidence="2 3" key="1">
    <citation type="journal article" date="2011" name="J. Bacteriol.">
        <title>Genome sequence of 'Pedosphaera parvula' Ellin514, an aerobic Verrucomicrobial isolate from pasture soil.</title>
        <authorList>
            <person name="Kant R."/>
            <person name="van Passel M.W."/>
            <person name="Sangwan P."/>
            <person name="Palva A."/>
            <person name="Lucas S."/>
            <person name="Copeland A."/>
            <person name="Lapidus A."/>
            <person name="Glavina Del Rio T."/>
            <person name="Dalin E."/>
            <person name="Tice H."/>
            <person name="Bruce D."/>
            <person name="Goodwin L."/>
            <person name="Pitluck S."/>
            <person name="Chertkov O."/>
            <person name="Larimer F.W."/>
            <person name="Land M.L."/>
            <person name="Hauser L."/>
            <person name="Brettin T.S."/>
            <person name="Detter J.C."/>
            <person name="Han S."/>
            <person name="de Vos W.M."/>
            <person name="Janssen P.H."/>
            <person name="Smidt H."/>
        </authorList>
    </citation>
    <scope>NUCLEOTIDE SEQUENCE [LARGE SCALE GENOMIC DNA]</scope>
    <source>
        <strain evidence="2 3">Ellin514</strain>
    </source>
</reference>
<dbReference type="Gene3D" id="3.90.1300.10">
    <property type="entry name" value="Amidase signature (AS) domain"/>
    <property type="match status" value="1"/>
</dbReference>
<accession>B9XKM4</accession>
<protein>
    <submittedName>
        <fullName evidence="2">Amidase</fullName>
    </submittedName>
</protein>
<dbReference type="InterPro" id="IPR036928">
    <property type="entry name" value="AS_sf"/>
</dbReference>
<organism evidence="2 3">
    <name type="scientific">Pedosphaera parvula (strain Ellin514)</name>
    <dbReference type="NCBI Taxonomy" id="320771"/>
    <lineage>
        <taxon>Bacteria</taxon>
        <taxon>Pseudomonadati</taxon>
        <taxon>Verrucomicrobiota</taxon>
        <taxon>Pedosphaerae</taxon>
        <taxon>Pedosphaerales</taxon>
        <taxon>Pedosphaeraceae</taxon>
        <taxon>Pedosphaera</taxon>
    </lineage>
</organism>
<dbReference type="AlphaFoldDB" id="B9XKM4"/>
<gene>
    <name evidence="2" type="ORF">Cflav_PD2683</name>
</gene>
<feature type="domain" description="Amidase" evidence="1">
    <location>
        <begin position="85"/>
        <end position="534"/>
    </location>
</feature>
<evidence type="ECO:0000313" key="2">
    <source>
        <dbReference type="EMBL" id="EEF59694.1"/>
    </source>
</evidence>
<evidence type="ECO:0000259" key="1">
    <source>
        <dbReference type="Pfam" id="PF01425"/>
    </source>
</evidence>
<dbReference type="PANTHER" id="PTHR42678:SF34">
    <property type="entry name" value="OS04G0183300 PROTEIN"/>
    <property type="match status" value="1"/>
</dbReference>
<proteinExistence type="predicted"/>